<sequence length="134" mass="14916">MNTAQNKQTILDFFEHFSAGDATSALTYLDTDATWQSMGIKGDLPVSGIMDKNGIGELIKMVKSAIPKGLELTPVGWTAEGDRVAAEFISYGKLTNGREYNNPYHFLFQFSDGKILRIKEYMDTLHVKSIFVDA</sequence>
<name>A0A1I3R721_9FLAO</name>
<dbReference type="InterPro" id="IPR037401">
    <property type="entry name" value="SnoaL-like"/>
</dbReference>
<protein>
    <recommendedName>
        <fullName evidence="1">SnoaL-like domain-containing protein</fullName>
    </recommendedName>
</protein>
<dbReference type="PANTHER" id="PTHR41252">
    <property type="entry name" value="BLR2505 PROTEIN"/>
    <property type="match status" value="1"/>
</dbReference>
<evidence type="ECO:0000313" key="2">
    <source>
        <dbReference type="EMBL" id="SFJ41459.1"/>
    </source>
</evidence>
<dbReference type="Pfam" id="PF12680">
    <property type="entry name" value="SnoaL_2"/>
    <property type="match status" value="1"/>
</dbReference>
<dbReference type="InterPro" id="IPR032710">
    <property type="entry name" value="NTF2-like_dom_sf"/>
</dbReference>
<dbReference type="EMBL" id="FORM01000007">
    <property type="protein sequence ID" value="SFJ41459.1"/>
    <property type="molecule type" value="Genomic_DNA"/>
</dbReference>
<keyword evidence="3" id="KW-1185">Reference proteome</keyword>
<dbReference type="PANTHER" id="PTHR41252:SF1">
    <property type="entry name" value="BLR2505 PROTEIN"/>
    <property type="match status" value="1"/>
</dbReference>
<proteinExistence type="predicted"/>
<gene>
    <name evidence="2" type="ORF">SAMN05443431_107122</name>
</gene>
<dbReference type="AlphaFoldDB" id="A0A1I3R721"/>
<dbReference type="STRING" id="1144750.SAMN05443431_107122"/>
<dbReference type="RefSeq" id="WP_090840902.1">
    <property type="nucleotide sequence ID" value="NZ_FORM01000007.1"/>
</dbReference>
<feature type="domain" description="SnoaL-like" evidence="1">
    <location>
        <begin position="12"/>
        <end position="117"/>
    </location>
</feature>
<dbReference type="Gene3D" id="3.10.450.50">
    <property type="match status" value="1"/>
</dbReference>
<dbReference type="Proteomes" id="UP000199559">
    <property type="component" value="Unassembled WGS sequence"/>
</dbReference>
<dbReference type="SUPFAM" id="SSF54427">
    <property type="entry name" value="NTF2-like"/>
    <property type="match status" value="1"/>
</dbReference>
<evidence type="ECO:0000259" key="1">
    <source>
        <dbReference type="Pfam" id="PF12680"/>
    </source>
</evidence>
<organism evidence="2 3">
    <name type="scientific">Olleya namhaensis</name>
    <dbReference type="NCBI Taxonomy" id="1144750"/>
    <lineage>
        <taxon>Bacteria</taxon>
        <taxon>Pseudomonadati</taxon>
        <taxon>Bacteroidota</taxon>
        <taxon>Flavobacteriia</taxon>
        <taxon>Flavobacteriales</taxon>
        <taxon>Flavobacteriaceae</taxon>
    </lineage>
</organism>
<evidence type="ECO:0000313" key="3">
    <source>
        <dbReference type="Proteomes" id="UP000199559"/>
    </source>
</evidence>
<accession>A0A1I3R721</accession>
<reference evidence="3" key="1">
    <citation type="submission" date="2016-10" db="EMBL/GenBank/DDBJ databases">
        <authorList>
            <person name="Varghese N."/>
            <person name="Submissions S."/>
        </authorList>
    </citation>
    <scope>NUCLEOTIDE SEQUENCE [LARGE SCALE GENOMIC DNA]</scope>
    <source>
        <strain evidence="3">DSM 28881</strain>
    </source>
</reference>